<protein>
    <submittedName>
        <fullName evidence="1">Uncharacterized protein</fullName>
    </submittedName>
</protein>
<dbReference type="GeneID" id="73902672"/>
<keyword evidence="2" id="KW-1185">Reference proteome</keyword>
<proteinExistence type="predicted"/>
<reference evidence="1 2" key="1">
    <citation type="journal article" date="2019" name="Int. J. Syst. Evol. Microbiol.">
        <title>The Global Catalogue of Microorganisms (GCM) 10K type strain sequencing project: providing services to taxonomists for standard genome sequencing and annotation.</title>
        <authorList>
            <consortium name="The Broad Institute Genomics Platform"/>
            <consortium name="The Broad Institute Genome Sequencing Center for Infectious Disease"/>
            <person name="Wu L."/>
            <person name="Ma J."/>
        </authorList>
    </citation>
    <scope>NUCLEOTIDE SEQUENCE [LARGE SCALE GENOMIC DNA]</scope>
    <source>
        <strain evidence="1 2">IBRC-M 10256</strain>
    </source>
</reference>
<sequence>MFGFHRDGDHPDLGPCHVQLDHEDAPIARYEASVLDVHPLAVLDERLGQLPSALSSIRWVDGTPSLPGWDGSDSALG</sequence>
<gene>
    <name evidence="1" type="ORF">ACFOUR_11870</name>
</gene>
<dbReference type="AlphaFoldDB" id="A0ABD5NQC7"/>
<dbReference type="RefSeq" id="WP_256533541.1">
    <property type="nucleotide sequence ID" value="NZ_CP101824.1"/>
</dbReference>
<evidence type="ECO:0000313" key="1">
    <source>
        <dbReference type="EMBL" id="MFC3959061.1"/>
    </source>
</evidence>
<accession>A0ABD5NQC7</accession>
<comment type="caution">
    <text evidence="1">The sequence shown here is derived from an EMBL/GenBank/DDBJ whole genome shotgun (WGS) entry which is preliminary data.</text>
</comment>
<evidence type="ECO:0000313" key="2">
    <source>
        <dbReference type="Proteomes" id="UP001595846"/>
    </source>
</evidence>
<name>A0ABD5NQC7_9EURY</name>
<organism evidence="1 2">
    <name type="scientific">Halovivax cerinus</name>
    <dbReference type="NCBI Taxonomy" id="1487865"/>
    <lineage>
        <taxon>Archaea</taxon>
        <taxon>Methanobacteriati</taxon>
        <taxon>Methanobacteriota</taxon>
        <taxon>Stenosarchaea group</taxon>
        <taxon>Halobacteria</taxon>
        <taxon>Halobacteriales</taxon>
        <taxon>Natrialbaceae</taxon>
        <taxon>Halovivax</taxon>
    </lineage>
</organism>
<dbReference type="EMBL" id="JBHSAQ010000010">
    <property type="protein sequence ID" value="MFC3959061.1"/>
    <property type="molecule type" value="Genomic_DNA"/>
</dbReference>
<dbReference type="Proteomes" id="UP001595846">
    <property type="component" value="Unassembled WGS sequence"/>
</dbReference>